<dbReference type="PANTHER" id="PTHR40260:SF2">
    <property type="entry name" value="BLR8190 PROTEIN"/>
    <property type="match status" value="1"/>
</dbReference>
<reference evidence="2" key="1">
    <citation type="journal article" date="2020" name="Stud. Mycol.">
        <title>101 Dothideomycetes genomes: a test case for predicting lifestyles and emergence of pathogens.</title>
        <authorList>
            <person name="Haridas S."/>
            <person name="Albert R."/>
            <person name="Binder M."/>
            <person name="Bloem J."/>
            <person name="Labutti K."/>
            <person name="Salamov A."/>
            <person name="Andreopoulos B."/>
            <person name="Baker S."/>
            <person name="Barry K."/>
            <person name="Bills G."/>
            <person name="Bluhm B."/>
            <person name="Cannon C."/>
            <person name="Castanera R."/>
            <person name="Culley D."/>
            <person name="Daum C."/>
            <person name="Ezra D."/>
            <person name="Gonzalez J."/>
            <person name="Henrissat B."/>
            <person name="Kuo A."/>
            <person name="Liang C."/>
            <person name="Lipzen A."/>
            <person name="Lutzoni F."/>
            <person name="Magnuson J."/>
            <person name="Mondo S."/>
            <person name="Nolan M."/>
            <person name="Ohm R."/>
            <person name="Pangilinan J."/>
            <person name="Park H.-J."/>
            <person name="Ramirez L."/>
            <person name="Alfaro M."/>
            <person name="Sun H."/>
            <person name="Tritt A."/>
            <person name="Yoshinaga Y."/>
            <person name="Zwiers L.-H."/>
            <person name="Turgeon B."/>
            <person name="Goodwin S."/>
            <person name="Spatafora J."/>
            <person name="Crous P."/>
            <person name="Grigoriev I."/>
        </authorList>
    </citation>
    <scope>NUCLEOTIDE SEQUENCE</scope>
    <source>
        <strain evidence="2">CBS 122367</strain>
    </source>
</reference>
<dbReference type="InterPro" id="IPR009799">
    <property type="entry name" value="EthD_dom"/>
</dbReference>
<dbReference type="InterPro" id="IPR011008">
    <property type="entry name" value="Dimeric_a/b-barrel"/>
</dbReference>
<evidence type="ECO:0000256" key="1">
    <source>
        <dbReference type="ARBA" id="ARBA00005986"/>
    </source>
</evidence>
<comment type="similarity">
    <text evidence="1">Belongs to the tpcK family.</text>
</comment>
<dbReference type="EMBL" id="MU005604">
    <property type="protein sequence ID" value="KAF2679280.1"/>
    <property type="molecule type" value="Genomic_DNA"/>
</dbReference>
<evidence type="ECO:0000313" key="2">
    <source>
        <dbReference type="EMBL" id="KAF2679280.1"/>
    </source>
</evidence>
<dbReference type="Proteomes" id="UP000799291">
    <property type="component" value="Unassembled WGS sequence"/>
</dbReference>
<dbReference type="GO" id="GO:0016491">
    <property type="term" value="F:oxidoreductase activity"/>
    <property type="evidence" value="ECO:0007669"/>
    <property type="project" value="InterPro"/>
</dbReference>
<evidence type="ECO:0008006" key="4">
    <source>
        <dbReference type="Google" id="ProtNLM"/>
    </source>
</evidence>
<proteinExistence type="inferred from homology"/>
<protein>
    <recommendedName>
        <fullName evidence="4">EthD domain-containing protein</fullName>
    </recommendedName>
</protein>
<sequence>MSKSATVTVLYPRESNATFDLDYYLSTHMPLVYKHWNKFGLKTYKVTKFNDDAPYTYGVAMDWGSADGFGKALQQDDSTKEIMDDIENFSSVKPVIAAGKVVGTG</sequence>
<name>A0A6G1IMR8_9PLEO</name>
<accession>A0A6G1IMR8</accession>
<dbReference type="PANTHER" id="PTHR40260">
    <property type="entry name" value="BLR8190 PROTEIN"/>
    <property type="match status" value="1"/>
</dbReference>
<dbReference type="Gene3D" id="3.30.70.100">
    <property type="match status" value="1"/>
</dbReference>
<dbReference type="SUPFAM" id="SSF54909">
    <property type="entry name" value="Dimeric alpha+beta barrel"/>
    <property type="match status" value="1"/>
</dbReference>
<dbReference type="AlphaFoldDB" id="A0A6G1IMR8"/>
<organism evidence="2 3">
    <name type="scientific">Lentithecium fluviatile CBS 122367</name>
    <dbReference type="NCBI Taxonomy" id="1168545"/>
    <lineage>
        <taxon>Eukaryota</taxon>
        <taxon>Fungi</taxon>
        <taxon>Dikarya</taxon>
        <taxon>Ascomycota</taxon>
        <taxon>Pezizomycotina</taxon>
        <taxon>Dothideomycetes</taxon>
        <taxon>Pleosporomycetidae</taxon>
        <taxon>Pleosporales</taxon>
        <taxon>Massarineae</taxon>
        <taxon>Lentitheciaceae</taxon>
        <taxon>Lentithecium</taxon>
    </lineage>
</organism>
<evidence type="ECO:0000313" key="3">
    <source>
        <dbReference type="Proteomes" id="UP000799291"/>
    </source>
</evidence>
<gene>
    <name evidence="2" type="ORF">K458DRAFT_422323</name>
</gene>
<keyword evidence="3" id="KW-1185">Reference proteome</keyword>
<dbReference type="OrthoDB" id="4892971at2759"/>
<dbReference type="NCBIfam" id="TIGR02118">
    <property type="entry name" value="EthD family reductase"/>
    <property type="match status" value="1"/>
</dbReference>